<organism evidence="3 4">
    <name type="scientific">Borrelia duttonii (strain Ly)</name>
    <dbReference type="NCBI Taxonomy" id="412419"/>
    <lineage>
        <taxon>Bacteria</taxon>
        <taxon>Pseudomonadati</taxon>
        <taxon>Spirochaetota</taxon>
        <taxon>Spirochaetia</taxon>
        <taxon>Spirochaetales</taxon>
        <taxon>Borreliaceae</taxon>
        <taxon>Borrelia</taxon>
    </lineage>
</organism>
<dbReference type="SUPFAM" id="SSF51261">
    <property type="entry name" value="Duplicated hybrid motif"/>
    <property type="match status" value="1"/>
</dbReference>
<dbReference type="EMBL" id="CP000976">
    <property type="protein sequence ID" value="ACH93217.1"/>
    <property type="molecule type" value="Genomic_DNA"/>
</dbReference>
<dbReference type="eggNOG" id="COG0739">
    <property type="taxonomic scope" value="Bacteria"/>
</dbReference>
<dbReference type="InterPro" id="IPR011055">
    <property type="entry name" value="Dup_hybrid_motif"/>
</dbReference>
<dbReference type="InterPro" id="IPR050570">
    <property type="entry name" value="Cell_wall_metabolism_enzyme"/>
</dbReference>
<gene>
    <name evidence="3" type="ordered locus">BDU_265</name>
</gene>
<dbReference type="InterPro" id="IPR036779">
    <property type="entry name" value="LysM_dom_sf"/>
</dbReference>
<dbReference type="Gene3D" id="2.70.70.10">
    <property type="entry name" value="Glucose Permease (Domain IIA)"/>
    <property type="match status" value="1"/>
</dbReference>
<dbReference type="GO" id="GO:0004222">
    <property type="term" value="F:metalloendopeptidase activity"/>
    <property type="evidence" value="ECO:0007669"/>
    <property type="project" value="TreeGrafter"/>
</dbReference>
<proteinExistence type="predicted"/>
<keyword evidence="1" id="KW-1133">Transmembrane helix</keyword>
<dbReference type="STRING" id="412419.BDU_265"/>
<dbReference type="InterPro" id="IPR018392">
    <property type="entry name" value="LysM"/>
</dbReference>
<evidence type="ECO:0000313" key="4">
    <source>
        <dbReference type="Proteomes" id="UP000000611"/>
    </source>
</evidence>
<dbReference type="Pfam" id="PF01476">
    <property type="entry name" value="LysM"/>
    <property type="match status" value="2"/>
</dbReference>
<feature type="transmembrane region" description="Helical" evidence="1">
    <location>
        <begin position="46"/>
        <end position="68"/>
    </location>
</feature>
<protein>
    <submittedName>
        <fullName evidence="3">Uncharacterized conserved protein</fullName>
    </submittedName>
</protein>
<feature type="domain" description="LysM" evidence="2">
    <location>
        <begin position="236"/>
        <end position="279"/>
    </location>
</feature>
<dbReference type="KEGG" id="bdu:BDU_265"/>
<dbReference type="Proteomes" id="UP000000611">
    <property type="component" value="Chromosome"/>
</dbReference>
<reference evidence="3 4" key="1">
    <citation type="journal article" date="2008" name="PLoS Genet.">
        <title>The genome of Borrelia recurrentis, the agent of deadly louse-borne relapsing fever, is a degraded subset of tick-borne Borrelia duttonii.</title>
        <authorList>
            <person name="Lescot M."/>
            <person name="Audic S."/>
            <person name="Robert C."/>
            <person name="Nguyen T.T."/>
            <person name="Blanc G."/>
            <person name="Cutler S.J."/>
            <person name="Wincker P."/>
            <person name="Couloux A."/>
            <person name="Claverie J.-M."/>
            <person name="Raoult D."/>
            <person name="Drancourt M."/>
        </authorList>
    </citation>
    <scope>NUCLEOTIDE SEQUENCE [LARGE SCALE GENOMIC DNA]</scope>
    <source>
        <strain evidence="3 4">Ly</strain>
    </source>
</reference>
<dbReference type="PANTHER" id="PTHR21666">
    <property type="entry name" value="PEPTIDASE-RELATED"/>
    <property type="match status" value="1"/>
</dbReference>
<dbReference type="PANTHER" id="PTHR21666:SF270">
    <property type="entry name" value="MUREIN HYDROLASE ACTIVATOR ENVC"/>
    <property type="match status" value="1"/>
</dbReference>
<dbReference type="HOGENOM" id="CLU_029425_7_2_12"/>
<keyword evidence="1" id="KW-0812">Transmembrane</keyword>
<dbReference type="SMART" id="SM00257">
    <property type="entry name" value="LysM"/>
    <property type="match status" value="2"/>
</dbReference>
<dbReference type="CDD" id="cd00118">
    <property type="entry name" value="LysM"/>
    <property type="match status" value="2"/>
</dbReference>
<dbReference type="PROSITE" id="PS51782">
    <property type="entry name" value="LYSM"/>
    <property type="match status" value="2"/>
</dbReference>
<dbReference type="CDD" id="cd12797">
    <property type="entry name" value="M23_peptidase"/>
    <property type="match status" value="1"/>
</dbReference>
<evidence type="ECO:0000313" key="3">
    <source>
        <dbReference type="EMBL" id="ACH93217.1"/>
    </source>
</evidence>
<name>B5RL88_BORDL</name>
<feature type="domain" description="LysM" evidence="2">
    <location>
        <begin position="186"/>
        <end position="230"/>
    </location>
</feature>
<dbReference type="Gene3D" id="3.10.350.10">
    <property type="entry name" value="LysM domain"/>
    <property type="match status" value="2"/>
</dbReference>
<dbReference type="AlphaFoldDB" id="B5RL88"/>
<keyword evidence="1" id="KW-0472">Membrane</keyword>
<sequence>MIIPKKDQNVFKRKKNFLFNRAVKGDFELRDFGNIRNFNKKKRKSCFCFFNVFTKFFYVFKLLFITLFGQIMDINNYKCGYSSKKVTFKMVNTYDVNLFYSVIYNFIFKINVLVFVLILIFYLNIFAYYGSYVFLNKLSFPKDYFIDTFLYYSDQDLSQINNYFFGLDASNYNATTIRKPFVLKVVEHKIKPGETLSHIASRYNITSETLISYNDIKDVRNIKPNVIINVPNMKGILYTVGKNDSLSSIAKKYKIPKVDILDANNLDNEVLSLGQKLFVPGGKMSKDLLRNALGETFLFPTRGIITSGYGYRPDPFTKTISFHNGIDIANVANTPVVATKEGIVVTAGFSVGGYGKYIVIAHNNGFQTLYAHLGSFAVKVGDRVSRGQMIGRMGSTGYSTGNHLHFTIFKDGKTSNPMKYLR</sequence>
<accession>B5RL88</accession>
<dbReference type="eggNOG" id="COG1388">
    <property type="taxonomic scope" value="Bacteria"/>
</dbReference>
<dbReference type="InterPro" id="IPR016047">
    <property type="entry name" value="M23ase_b-sheet_dom"/>
</dbReference>
<dbReference type="Pfam" id="PF01551">
    <property type="entry name" value="Peptidase_M23"/>
    <property type="match status" value="1"/>
</dbReference>
<keyword evidence="4" id="KW-1185">Reference proteome</keyword>
<evidence type="ECO:0000256" key="1">
    <source>
        <dbReference type="SAM" id="Phobius"/>
    </source>
</evidence>
<dbReference type="OrthoDB" id="305469at2"/>
<dbReference type="RefSeq" id="WP_012538028.1">
    <property type="nucleotide sequence ID" value="NC_011229.1"/>
</dbReference>
<evidence type="ECO:0000259" key="2">
    <source>
        <dbReference type="PROSITE" id="PS51782"/>
    </source>
</evidence>
<feature type="transmembrane region" description="Helical" evidence="1">
    <location>
        <begin position="106"/>
        <end position="129"/>
    </location>
</feature>